<dbReference type="RefSeq" id="XP_002957028.1">
    <property type="nucleotide sequence ID" value="XM_002956982.1"/>
</dbReference>
<feature type="region of interest" description="Disordered" evidence="1">
    <location>
        <begin position="1"/>
        <end position="23"/>
    </location>
</feature>
<protein>
    <recommendedName>
        <fullName evidence="4">PX domain-containing protein</fullName>
    </recommendedName>
</protein>
<dbReference type="InParanoid" id="D8UEE5"/>
<dbReference type="Proteomes" id="UP000001058">
    <property type="component" value="Unassembled WGS sequence"/>
</dbReference>
<name>D8UEE5_VOLCA</name>
<accession>D8UEE5</accession>
<evidence type="ECO:0008006" key="4">
    <source>
        <dbReference type="Google" id="ProtNLM"/>
    </source>
</evidence>
<dbReference type="AlphaFoldDB" id="D8UEE5"/>
<reference evidence="2 3" key="1">
    <citation type="journal article" date="2010" name="Science">
        <title>Genomic analysis of organismal complexity in the multicellular green alga Volvox carteri.</title>
        <authorList>
            <person name="Prochnik S.E."/>
            <person name="Umen J."/>
            <person name="Nedelcu A.M."/>
            <person name="Hallmann A."/>
            <person name="Miller S.M."/>
            <person name="Nishii I."/>
            <person name="Ferris P."/>
            <person name="Kuo A."/>
            <person name="Mitros T."/>
            <person name="Fritz-Laylin L.K."/>
            <person name="Hellsten U."/>
            <person name="Chapman J."/>
            <person name="Simakov O."/>
            <person name="Rensing S.A."/>
            <person name="Terry A."/>
            <person name="Pangilinan J."/>
            <person name="Kapitonov V."/>
            <person name="Jurka J."/>
            <person name="Salamov A."/>
            <person name="Shapiro H."/>
            <person name="Schmutz J."/>
            <person name="Grimwood J."/>
            <person name="Lindquist E."/>
            <person name="Lucas S."/>
            <person name="Grigoriev I.V."/>
            <person name="Schmitt R."/>
            <person name="Kirk D."/>
            <person name="Rokhsar D.S."/>
        </authorList>
    </citation>
    <scope>NUCLEOTIDE SEQUENCE [LARGE SCALE GENOMIC DNA]</scope>
    <source>
        <strain evidence="3">f. Nagariensis / Eve</strain>
    </source>
</reference>
<dbReference type="KEGG" id="vcn:VOLCADRAFT_98084"/>
<gene>
    <name evidence="2" type="ORF">VOLCADRAFT_98084</name>
</gene>
<dbReference type="EMBL" id="GL378389">
    <property type="protein sequence ID" value="EFJ41830.1"/>
    <property type="molecule type" value="Genomic_DNA"/>
</dbReference>
<feature type="region of interest" description="Disordered" evidence="1">
    <location>
        <begin position="67"/>
        <end position="106"/>
    </location>
</feature>
<feature type="compositionally biased region" description="Basic and acidic residues" evidence="1">
    <location>
        <begin position="411"/>
        <end position="437"/>
    </location>
</feature>
<dbReference type="InterPro" id="IPR036871">
    <property type="entry name" value="PX_dom_sf"/>
</dbReference>
<proteinExistence type="predicted"/>
<dbReference type="Gene3D" id="3.30.1520.10">
    <property type="entry name" value="Phox-like domain"/>
    <property type="match status" value="1"/>
</dbReference>
<sequence length="533" mass="57365">MSGRGMAPPPKHPLVLGLGADKRDSLERRRVELERWLWRLVGTQDVARGPQLKSFLELDKAILRAQKQQQEQQRQRLEQQHQQQHSGVLGDDSASDASGTSGAASTAGALSSVTPAAMAAAAASAGLAGASGGAGGGGGPGSHYSMPPDPRVIASSLREHKMHEQHGGPPAAATAMALYGPGGAGAAGAAAAVRLGINLQSRGDVRRLVDLLVQKLDVACSEAASAASEVAMLRDANRAMAERLGELELERADREVQGPAVQQVAQLHSQLLEARTDNTELLRRLQEWDVGGSTSAVALAAADQRAEELRQQLDEQQQRLDEQQQRLDEQQRRMAEQQQRLDDQKELLDEQRRQMDELLKRLEEQASHGCGGGGEAGAQGKREEEEEQRGLALLHDRVRQLSLELEEAKARAGELQGKLEEQQRQLARESERRERAEAAAARQPTPPATVPQQPQALLERARADNALLAQEVQRLRTVAVAERKAHEAALATHSQASAQLAARVRQLEAQLAAAAAEATPPSAPTPTQELLLL</sequence>
<feature type="compositionally biased region" description="Gly residues" evidence="1">
    <location>
        <begin position="129"/>
        <end position="141"/>
    </location>
</feature>
<feature type="region of interest" description="Disordered" evidence="1">
    <location>
        <begin position="128"/>
        <end position="151"/>
    </location>
</feature>
<keyword evidence="3" id="KW-1185">Reference proteome</keyword>
<dbReference type="OrthoDB" id="76516at2759"/>
<dbReference type="GO" id="GO:0031410">
    <property type="term" value="C:cytoplasmic vesicle"/>
    <property type="evidence" value="ECO:0007669"/>
    <property type="project" value="UniProtKB-ARBA"/>
</dbReference>
<evidence type="ECO:0000313" key="3">
    <source>
        <dbReference type="Proteomes" id="UP000001058"/>
    </source>
</evidence>
<dbReference type="eggNOG" id="ENOG502QVII">
    <property type="taxonomic scope" value="Eukaryota"/>
</dbReference>
<feature type="region of interest" description="Disordered" evidence="1">
    <location>
        <begin position="364"/>
        <end position="389"/>
    </location>
</feature>
<feature type="compositionally biased region" description="Low complexity" evidence="1">
    <location>
        <begin position="80"/>
        <end position="106"/>
    </location>
</feature>
<feature type="region of interest" description="Disordered" evidence="1">
    <location>
        <begin position="411"/>
        <end position="453"/>
    </location>
</feature>
<feature type="region of interest" description="Disordered" evidence="1">
    <location>
        <begin position="308"/>
        <end position="346"/>
    </location>
</feature>
<dbReference type="SUPFAM" id="SSF64268">
    <property type="entry name" value="PX domain"/>
    <property type="match status" value="1"/>
</dbReference>
<evidence type="ECO:0000313" key="2">
    <source>
        <dbReference type="EMBL" id="EFJ41830.1"/>
    </source>
</evidence>
<dbReference type="GO" id="GO:0035091">
    <property type="term" value="F:phosphatidylinositol binding"/>
    <property type="evidence" value="ECO:0007669"/>
    <property type="project" value="InterPro"/>
</dbReference>
<feature type="region of interest" description="Disordered" evidence="1">
    <location>
        <begin position="513"/>
        <end position="533"/>
    </location>
</feature>
<dbReference type="STRING" id="3068.D8UEE5"/>
<evidence type="ECO:0000256" key="1">
    <source>
        <dbReference type="SAM" id="MobiDB-lite"/>
    </source>
</evidence>
<organism evidence="3">
    <name type="scientific">Volvox carteri f. nagariensis</name>
    <dbReference type="NCBI Taxonomy" id="3068"/>
    <lineage>
        <taxon>Eukaryota</taxon>
        <taxon>Viridiplantae</taxon>
        <taxon>Chlorophyta</taxon>
        <taxon>core chlorophytes</taxon>
        <taxon>Chlorophyceae</taxon>
        <taxon>CS clade</taxon>
        <taxon>Chlamydomonadales</taxon>
        <taxon>Volvocaceae</taxon>
        <taxon>Volvox</taxon>
    </lineage>
</organism>
<dbReference type="GeneID" id="9622837"/>